<reference evidence="5 6" key="1">
    <citation type="submission" date="2020-08" db="EMBL/GenBank/DDBJ databases">
        <title>Genomic Encyclopedia of Type Strains, Phase III (KMG-III): the genomes of soil and plant-associated and newly described type strains.</title>
        <authorList>
            <person name="Whitman W."/>
        </authorList>
    </citation>
    <scope>NUCLEOTIDE SEQUENCE [LARGE SCALE GENOMIC DNA]</scope>
    <source>
        <strain evidence="5 6">CECT 8897</strain>
    </source>
</reference>
<dbReference type="PANTHER" id="PTHR44757:SF2">
    <property type="entry name" value="BIOFILM ARCHITECTURE MAINTENANCE PROTEIN MBAA"/>
    <property type="match status" value="1"/>
</dbReference>
<dbReference type="Pfam" id="PF00990">
    <property type="entry name" value="GGDEF"/>
    <property type="match status" value="1"/>
</dbReference>
<dbReference type="RefSeq" id="WP_183441340.1">
    <property type="nucleotide sequence ID" value="NZ_JACHXD010000006.1"/>
</dbReference>
<dbReference type="InterPro" id="IPR011006">
    <property type="entry name" value="CheY-like_superfamily"/>
</dbReference>
<dbReference type="SUPFAM" id="SSF55073">
    <property type="entry name" value="Nucleotide cyclase"/>
    <property type="match status" value="1"/>
</dbReference>
<dbReference type="InterPro" id="IPR052155">
    <property type="entry name" value="Biofilm_reg_signaling"/>
</dbReference>
<evidence type="ECO:0000259" key="3">
    <source>
        <dbReference type="PROSITE" id="PS50883"/>
    </source>
</evidence>
<dbReference type="InterPro" id="IPR001633">
    <property type="entry name" value="EAL_dom"/>
</dbReference>
<dbReference type="EMBL" id="JACHXD010000006">
    <property type="protein sequence ID" value="MBB3119512.1"/>
    <property type="molecule type" value="Genomic_DNA"/>
</dbReference>
<dbReference type="AlphaFoldDB" id="A0A7W5FUA0"/>
<dbReference type="SUPFAM" id="SSF141868">
    <property type="entry name" value="EAL domain-like"/>
    <property type="match status" value="1"/>
</dbReference>
<evidence type="ECO:0000256" key="1">
    <source>
        <dbReference type="PROSITE-ProRule" id="PRU00169"/>
    </source>
</evidence>
<dbReference type="SMART" id="SM00448">
    <property type="entry name" value="REC"/>
    <property type="match status" value="2"/>
</dbReference>
<feature type="domain" description="Response regulatory" evidence="2">
    <location>
        <begin position="11"/>
        <end position="126"/>
    </location>
</feature>
<evidence type="ECO:0000313" key="6">
    <source>
        <dbReference type="Proteomes" id="UP000541535"/>
    </source>
</evidence>
<dbReference type="PROSITE" id="PS50110">
    <property type="entry name" value="RESPONSE_REGULATORY"/>
    <property type="match status" value="2"/>
</dbReference>
<dbReference type="CDD" id="cd01948">
    <property type="entry name" value="EAL"/>
    <property type="match status" value="1"/>
</dbReference>
<accession>A0A7W5FUA0</accession>
<protein>
    <submittedName>
        <fullName evidence="5">Diguanylate cyclase (GGDEF)-like protein</fullName>
    </submittedName>
</protein>
<keyword evidence="6" id="KW-1185">Reference proteome</keyword>
<dbReference type="Gene3D" id="3.30.70.270">
    <property type="match status" value="1"/>
</dbReference>
<dbReference type="InterPro" id="IPR000160">
    <property type="entry name" value="GGDEF_dom"/>
</dbReference>
<organism evidence="5 6">
    <name type="scientific">Pseudoduganella violacea</name>
    <dbReference type="NCBI Taxonomy" id="1715466"/>
    <lineage>
        <taxon>Bacteria</taxon>
        <taxon>Pseudomonadati</taxon>
        <taxon>Pseudomonadota</taxon>
        <taxon>Betaproteobacteria</taxon>
        <taxon>Burkholderiales</taxon>
        <taxon>Oxalobacteraceae</taxon>
        <taxon>Telluria group</taxon>
        <taxon>Pseudoduganella</taxon>
    </lineage>
</organism>
<feature type="domain" description="GGDEF" evidence="4">
    <location>
        <begin position="171"/>
        <end position="303"/>
    </location>
</feature>
<dbReference type="InterPro" id="IPR029787">
    <property type="entry name" value="Nucleotide_cyclase"/>
</dbReference>
<dbReference type="SUPFAM" id="SSF52172">
    <property type="entry name" value="CheY-like"/>
    <property type="match status" value="2"/>
</dbReference>
<dbReference type="PROSITE" id="PS50883">
    <property type="entry name" value="EAL"/>
    <property type="match status" value="1"/>
</dbReference>
<dbReference type="CDD" id="cd17569">
    <property type="entry name" value="REC_HupR-like"/>
    <property type="match status" value="1"/>
</dbReference>
<dbReference type="Pfam" id="PF00072">
    <property type="entry name" value="Response_reg"/>
    <property type="match status" value="2"/>
</dbReference>
<feature type="domain" description="EAL" evidence="3">
    <location>
        <begin position="312"/>
        <end position="566"/>
    </location>
</feature>
<keyword evidence="1" id="KW-0597">Phosphoprotein</keyword>
<dbReference type="Gene3D" id="3.20.20.450">
    <property type="entry name" value="EAL domain"/>
    <property type="match status" value="1"/>
</dbReference>
<sequence>MIPLSELQQARILIVDDRHSNIALMENILSCAGYTAVESTTQPAEACRLYRERRYDLILLDLNMPEMDGFTLLENLHAMALDEYLPVLVITAEPEHKLRALQAGARDFMSKPLDVQEMLTRIHHLLEVRLLYRDTRDFGRRLASHDPATGLPNRALFESQLEQELAAAQGADRALLLIGLDGFRRINDTLGCHLGDAVLRQFVQRLQDYAPPGYMLGRLGDDEFALLLAGLTPAQQVAEADVVRLACATPFRLEDSEVSLSASIGIALHPGDAGDAGHLLKHAGTALRQARQDGGSRSRLFTDTMQIEAQQRLDFECALRRALKNEEFELYYQPKLEMSSGRMVSAEALLRWNRPGHGQVSPAQFIPMLEETGLIVPLGAWILEQACRQLAQWRKFTRQPLQIGINIAARQFAEADLQGLIETLLKRYRIAPGMLELEVTESALMDDTARTASILAALRQLGVRVAIDDFGTGHSSLAYLKHFPVDTLKIDQAFIRDVISNPGDATMVEAIIAMAHNLNLEVVAEGVETAEQLAYLGRRRCDQIQGYYYSRPLPAARFEQLLLEGRRVAVAAAAPAAAPQRTVLLIDDEPMVLAALERLLRHDGYRILTAQGAAQAFNLLACNEVQVVICDQRMDEMSGTELLDRIKDMYPRTLRIILSGQTELATIVESVNRGALYRFYTKPWDNRTMRENLREAFRHYWQLYGLAESDA</sequence>
<evidence type="ECO:0000313" key="5">
    <source>
        <dbReference type="EMBL" id="MBB3119512.1"/>
    </source>
</evidence>
<dbReference type="InterPro" id="IPR035919">
    <property type="entry name" value="EAL_sf"/>
</dbReference>
<feature type="modified residue" description="4-aspartylphosphate" evidence="1">
    <location>
        <position position="631"/>
    </location>
</feature>
<dbReference type="Gene3D" id="3.40.50.2300">
    <property type="match status" value="2"/>
</dbReference>
<evidence type="ECO:0000259" key="4">
    <source>
        <dbReference type="PROSITE" id="PS50887"/>
    </source>
</evidence>
<dbReference type="Proteomes" id="UP000541535">
    <property type="component" value="Unassembled WGS sequence"/>
</dbReference>
<feature type="modified residue" description="4-aspartylphosphate" evidence="1">
    <location>
        <position position="61"/>
    </location>
</feature>
<name>A0A7W5FUA0_9BURK</name>
<dbReference type="PANTHER" id="PTHR44757">
    <property type="entry name" value="DIGUANYLATE CYCLASE DGCP"/>
    <property type="match status" value="1"/>
</dbReference>
<dbReference type="PROSITE" id="PS50887">
    <property type="entry name" value="GGDEF"/>
    <property type="match status" value="1"/>
</dbReference>
<dbReference type="NCBIfam" id="TIGR00254">
    <property type="entry name" value="GGDEF"/>
    <property type="match status" value="1"/>
</dbReference>
<dbReference type="SMART" id="SM00052">
    <property type="entry name" value="EAL"/>
    <property type="match status" value="1"/>
</dbReference>
<feature type="domain" description="Response regulatory" evidence="2">
    <location>
        <begin position="582"/>
        <end position="697"/>
    </location>
</feature>
<dbReference type="InterPro" id="IPR001789">
    <property type="entry name" value="Sig_transdc_resp-reg_receiver"/>
</dbReference>
<dbReference type="FunFam" id="3.20.20.450:FF:000001">
    <property type="entry name" value="Cyclic di-GMP phosphodiesterase yahA"/>
    <property type="match status" value="1"/>
</dbReference>
<gene>
    <name evidence="5" type="ORF">FHS03_002564</name>
</gene>
<dbReference type="GO" id="GO:0000160">
    <property type="term" value="P:phosphorelay signal transduction system"/>
    <property type="evidence" value="ECO:0007669"/>
    <property type="project" value="InterPro"/>
</dbReference>
<comment type="caution">
    <text evidence="5">The sequence shown here is derived from an EMBL/GenBank/DDBJ whole genome shotgun (WGS) entry which is preliminary data.</text>
</comment>
<dbReference type="InterPro" id="IPR043128">
    <property type="entry name" value="Rev_trsase/Diguanyl_cyclase"/>
</dbReference>
<dbReference type="CDD" id="cd01949">
    <property type="entry name" value="GGDEF"/>
    <property type="match status" value="1"/>
</dbReference>
<dbReference type="CDD" id="cd17551">
    <property type="entry name" value="REC_RpfG-like"/>
    <property type="match status" value="1"/>
</dbReference>
<evidence type="ECO:0000259" key="2">
    <source>
        <dbReference type="PROSITE" id="PS50110"/>
    </source>
</evidence>
<dbReference type="SMART" id="SM00267">
    <property type="entry name" value="GGDEF"/>
    <property type="match status" value="1"/>
</dbReference>
<dbReference type="Pfam" id="PF00563">
    <property type="entry name" value="EAL"/>
    <property type="match status" value="1"/>
</dbReference>
<proteinExistence type="predicted"/>